<dbReference type="PANTHER" id="PTHR21708">
    <property type="entry name" value="PROBABLE 2-DEHYDROPANTOATE 2-REDUCTASE"/>
    <property type="match status" value="1"/>
</dbReference>
<dbReference type="STRING" id="863227.GCA_000373005_04148"/>
<dbReference type="OrthoDB" id="9796561at2"/>
<evidence type="ECO:0000259" key="13">
    <source>
        <dbReference type="Pfam" id="PF08546"/>
    </source>
</evidence>
<dbReference type="EC" id="1.1.1.169" evidence="4 11"/>
<evidence type="ECO:0000259" key="12">
    <source>
        <dbReference type="Pfam" id="PF02558"/>
    </source>
</evidence>
<dbReference type="InterPro" id="IPR051402">
    <property type="entry name" value="KPR-Related"/>
</dbReference>
<comment type="function">
    <text evidence="1 11">Catalyzes the NADPH-dependent reduction of ketopantoate into pantoic acid.</text>
</comment>
<dbReference type="InterPro" id="IPR036291">
    <property type="entry name" value="NAD(P)-bd_dom_sf"/>
</dbReference>
<evidence type="ECO:0000256" key="7">
    <source>
        <dbReference type="ARBA" id="ARBA00022857"/>
    </source>
</evidence>
<accession>A0A2N7WQI5</accession>
<comment type="pathway">
    <text evidence="2 11">Cofactor biosynthesis; (R)-pantothenate biosynthesis; (R)-pantoate from 3-methyl-2-oxobutanoate: step 2/2.</text>
</comment>
<gene>
    <name evidence="14" type="ORF">C0Z20_27845</name>
</gene>
<dbReference type="FunFam" id="1.10.1040.10:FF:000017">
    <property type="entry name" value="2-dehydropantoate 2-reductase"/>
    <property type="match status" value="1"/>
</dbReference>
<comment type="similarity">
    <text evidence="3 11">Belongs to the ketopantoate reductase family.</text>
</comment>
<dbReference type="Pfam" id="PF08546">
    <property type="entry name" value="ApbA_C"/>
    <property type="match status" value="1"/>
</dbReference>
<keyword evidence="8 11" id="KW-0560">Oxidoreductase</keyword>
<evidence type="ECO:0000256" key="10">
    <source>
        <dbReference type="ARBA" id="ARBA00048793"/>
    </source>
</evidence>
<name>A0A2N7WQI5_9BURK</name>
<comment type="catalytic activity">
    <reaction evidence="10 11">
        <text>(R)-pantoate + NADP(+) = 2-dehydropantoate + NADPH + H(+)</text>
        <dbReference type="Rhea" id="RHEA:16233"/>
        <dbReference type="ChEBI" id="CHEBI:11561"/>
        <dbReference type="ChEBI" id="CHEBI:15378"/>
        <dbReference type="ChEBI" id="CHEBI:15980"/>
        <dbReference type="ChEBI" id="CHEBI:57783"/>
        <dbReference type="ChEBI" id="CHEBI:58349"/>
        <dbReference type="EC" id="1.1.1.169"/>
    </reaction>
</comment>
<dbReference type="Pfam" id="PF02558">
    <property type="entry name" value="ApbA"/>
    <property type="match status" value="1"/>
</dbReference>
<evidence type="ECO:0000256" key="3">
    <source>
        <dbReference type="ARBA" id="ARBA00007870"/>
    </source>
</evidence>
<dbReference type="InterPro" id="IPR003710">
    <property type="entry name" value="ApbA"/>
</dbReference>
<feature type="domain" description="Ketopantoate reductase C-terminal" evidence="13">
    <location>
        <begin position="178"/>
        <end position="300"/>
    </location>
</feature>
<evidence type="ECO:0000256" key="6">
    <source>
        <dbReference type="ARBA" id="ARBA00022655"/>
    </source>
</evidence>
<dbReference type="Gene3D" id="1.10.1040.10">
    <property type="entry name" value="N-(1-d-carboxylethyl)-l-norvaline Dehydrogenase, domain 2"/>
    <property type="match status" value="1"/>
</dbReference>
<keyword evidence="15" id="KW-1185">Reference proteome</keyword>
<dbReference type="Gene3D" id="3.40.50.720">
    <property type="entry name" value="NAD(P)-binding Rossmann-like Domain"/>
    <property type="match status" value="1"/>
</dbReference>
<evidence type="ECO:0000256" key="8">
    <source>
        <dbReference type="ARBA" id="ARBA00023002"/>
    </source>
</evidence>
<dbReference type="GO" id="GO:0015940">
    <property type="term" value="P:pantothenate biosynthetic process"/>
    <property type="evidence" value="ECO:0007669"/>
    <property type="project" value="UniProtKB-UniPathway"/>
</dbReference>
<dbReference type="AlphaFoldDB" id="A0A2N7WQI5"/>
<keyword evidence="7 11" id="KW-0521">NADP</keyword>
<dbReference type="InterPro" id="IPR013328">
    <property type="entry name" value="6PGD_dom2"/>
</dbReference>
<evidence type="ECO:0000256" key="9">
    <source>
        <dbReference type="ARBA" id="ARBA00032024"/>
    </source>
</evidence>
<evidence type="ECO:0000256" key="4">
    <source>
        <dbReference type="ARBA" id="ARBA00013014"/>
    </source>
</evidence>
<dbReference type="Proteomes" id="UP000235777">
    <property type="component" value="Unassembled WGS sequence"/>
</dbReference>
<dbReference type="SUPFAM" id="SSF51735">
    <property type="entry name" value="NAD(P)-binding Rossmann-fold domains"/>
    <property type="match status" value="1"/>
</dbReference>
<dbReference type="PANTHER" id="PTHR21708:SF26">
    <property type="entry name" value="2-DEHYDROPANTOATE 2-REDUCTASE"/>
    <property type="match status" value="1"/>
</dbReference>
<dbReference type="InterPro" id="IPR013332">
    <property type="entry name" value="KPR_N"/>
</dbReference>
<proteinExistence type="inferred from homology"/>
<protein>
    <recommendedName>
        <fullName evidence="5 11">2-dehydropantoate 2-reductase</fullName>
        <ecNumber evidence="4 11">1.1.1.169</ecNumber>
    </recommendedName>
    <alternativeName>
        <fullName evidence="9 11">Ketopantoate reductase</fullName>
    </alternativeName>
</protein>
<dbReference type="InterPro" id="IPR008927">
    <property type="entry name" value="6-PGluconate_DH-like_C_sf"/>
</dbReference>
<sequence length="317" mass="33452">MRIAILGAGGVGGYFGARLAAAGSDVTFIARGKHREAMLERGLRIESPLGNLTLKDVKVVGTSAEAGEVDLVFMTVKLWDTDDAAQSLIPLVERGASVVSFQNGVQKDETLRKYLPAASIIGGVSYIAAVIGEPGVIVHSGAMQKLVFGEYDGSRSARVTALCDACQKAGIGAEISDDIERLIWEKFVFLVGLSGMTSAVRKSIGAIRENARTRALLLDVMQEVVAVGKAKGVALRDDFAQDRLAFCDTLPASMISSMYSDLQRGNRLELPWLSGGVASLGEALNVPTPCNRVIADILSPYADGGETAQPTSPAAPR</sequence>
<evidence type="ECO:0000256" key="5">
    <source>
        <dbReference type="ARBA" id="ARBA00019465"/>
    </source>
</evidence>
<dbReference type="SUPFAM" id="SSF48179">
    <property type="entry name" value="6-phosphogluconate dehydrogenase C-terminal domain-like"/>
    <property type="match status" value="1"/>
</dbReference>
<dbReference type="InterPro" id="IPR013752">
    <property type="entry name" value="KPA_reductase"/>
</dbReference>
<feature type="domain" description="Ketopantoate reductase N-terminal" evidence="12">
    <location>
        <begin position="3"/>
        <end position="152"/>
    </location>
</feature>
<dbReference type="GO" id="GO:0008677">
    <property type="term" value="F:2-dehydropantoate 2-reductase activity"/>
    <property type="evidence" value="ECO:0007669"/>
    <property type="project" value="UniProtKB-EC"/>
</dbReference>
<organism evidence="14 15">
    <name type="scientific">Trinickia symbiotica</name>
    <dbReference type="NCBI Taxonomy" id="863227"/>
    <lineage>
        <taxon>Bacteria</taxon>
        <taxon>Pseudomonadati</taxon>
        <taxon>Pseudomonadota</taxon>
        <taxon>Betaproteobacteria</taxon>
        <taxon>Burkholderiales</taxon>
        <taxon>Burkholderiaceae</taxon>
        <taxon>Trinickia</taxon>
    </lineage>
</organism>
<dbReference type="NCBIfam" id="TIGR00745">
    <property type="entry name" value="apbA_panE"/>
    <property type="match status" value="1"/>
</dbReference>
<dbReference type="FunFam" id="3.40.50.720:FF:000307">
    <property type="entry name" value="2-dehydropantoate 2-reductase"/>
    <property type="match status" value="1"/>
</dbReference>
<dbReference type="RefSeq" id="WP_018442745.1">
    <property type="nucleotide sequence ID" value="NZ_KB890191.1"/>
</dbReference>
<evidence type="ECO:0000313" key="14">
    <source>
        <dbReference type="EMBL" id="PMS31644.1"/>
    </source>
</evidence>
<comment type="caution">
    <text evidence="14">The sequence shown here is derived from an EMBL/GenBank/DDBJ whole genome shotgun (WGS) entry which is preliminary data.</text>
</comment>
<dbReference type="GO" id="GO:0005737">
    <property type="term" value="C:cytoplasm"/>
    <property type="evidence" value="ECO:0007669"/>
    <property type="project" value="TreeGrafter"/>
</dbReference>
<evidence type="ECO:0000256" key="11">
    <source>
        <dbReference type="RuleBase" id="RU362068"/>
    </source>
</evidence>
<dbReference type="EMBL" id="PNYC01000025">
    <property type="protein sequence ID" value="PMS31644.1"/>
    <property type="molecule type" value="Genomic_DNA"/>
</dbReference>
<evidence type="ECO:0000313" key="15">
    <source>
        <dbReference type="Proteomes" id="UP000235777"/>
    </source>
</evidence>
<dbReference type="UniPathway" id="UPA00028">
    <property type="reaction ID" value="UER00004"/>
</dbReference>
<keyword evidence="6 11" id="KW-0566">Pantothenate biosynthesis</keyword>
<evidence type="ECO:0000256" key="1">
    <source>
        <dbReference type="ARBA" id="ARBA00002919"/>
    </source>
</evidence>
<evidence type="ECO:0000256" key="2">
    <source>
        <dbReference type="ARBA" id="ARBA00004994"/>
    </source>
</evidence>
<reference evidence="14 15" key="1">
    <citation type="submission" date="2018-01" db="EMBL/GenBank/DDBJ databases">
        <title>Whole genome analyses suggest that Burkholderia sensu lato contains two further novel genera in the rhizoxinica-symbiotica group Mycetohabitans gen. nov., and Trinickia gen. nov.: implications for the evolution of diazotrophy and nodulation in the Burkholderiaceae.</title>
        <authorList>
            <person name="Estrada-de los Santos P."/>
            <person name="Palmer M."/>
            <person name="Chavez-Ramirez B."/>
            <person name="Beukes C."/>
            <person name="Steenkamp E.T."/>
            <person name="Hirsch A.M."/>
            <person name="Manyaka P."/>
            <person name="Maluk M."/>
            <person name="Lafos M."/>
            <person name="Crook M."/>
            <person name="Gross E."/>
            <person name="Simon M.F."/>
            <person name="Bueno dos Reis Junior F."/>
            <person name="Poole P.S."/>
            <person name="Venter S.N."/>
            <person name="James E.K."/>
        </authorList>
    </citation>
    <scope>NUCLEOTIDE SEQUENCE [LARGE SCALE GENOMIC DNA]</scope>
    <source>
        <strain evidence="14 15">JPY 581</strain>
    </source>
</reference>